<feature type="region of interest" description="Disordered" evidence="1">
    <location>
        <begin position="22"/>
        <end position="162"/>
    </location>
</feature>
<proteinExistence type="predicted"/>
<name>A0ABR2KVT7_9EUKA</name>
<feature type="compositionally biased region" description="Basic residues" evidence="1">
    <location>
        <begin position="131"/>
        <end position="143"/>
    </location>
</feature>
<gene>
    <name evidence="3" type="ORF">M9Y10_023459</name>
</gene>
<keyword evidence="2" id="KW-0812">Transmembrane</keyword>
<feature type="transmembrane region" description="Helical" evidence="2">
    <location>
        <begin position="183"/>
        <end position="216"/>
    </location>
</feature>
<feature type="compositionally biased region" description="Polar residues" evidence="1">
    <location>
        <begin position="39"/>
        <end position="60"/>
    </location>
</feature>
<evidence type="ECO:0000256" key="2">
    <source>
        <dbReference type="SAM" id="Phobius"/>
    </source>
</evidence>
<accession>A0ABR2KVT7</accession>
<evidence type="ECO:0000313" key="4">
    <source>
        <dbReference type="Proteomes" id="UP001470230"/>
    </source>
</evidence>
<reference evidence="3 4" key="1">
    <citation type="submission" date="2024-04" db="EMBL/GenBank/DDBJ databases">
        <title>Tritrichomonas musculus Genome.</title>
        <authorList>
            <person name="Alves-Ferreira E."/>
            <person name="Grigg M."/>
            <person name="Lorenzi H."/>
            <person name="Galac M."/>
        </authorList>
    </citation>
    <scope>NUCLEOTIDE SEQUENCE [LARGE SCALE GENOMIC DNA]</scope>
    <source>
        <strain evidence="3 4">EAF2021</strain>
    </source>
</reference>
<keyword evidence="4" id="KW-1185">Reference proteome</keyword>
<keyword evidence="2" id="KW-1133">Transmembrane helix</keyword>
<dbReference type="Proteomes" id="UP001470230">
    <property type="component" value="Unassembled WGS sequence"/>
</dbReference>
<protein>
    <submittedName>
        <fullName evidence="3">Uncharacterized protein</fullName>
    </submittedName>
</protein>
<dbReference type="EMBL" id="JAPFFF010000003">
    <property type="protein sequence ID" value="KAK8895017.1"/>
    <property type="molecule type" value="Genomic_DNA"/>
</dbReference>
<feature type="compositionally biased region" description="Polar residues" evidence="1">
    <location>
        <begin position="71"/>
        <end position="92"/>
    </location>
</feature>
<evidence type="ECO:0000313" key="3">
    <source>
        <dbReference type="EMBL" id="KAK8895017.1"/>
    </source>
</evidence>
<sequence length="293" mass="33391">MSNINWDDLGSNSLADLKRECHNRNLETPKRPTKPQLIQLLTNSVKPTYISNKFNVSSDYSQHESQKTSQRESPSPQMSFKSPSNKRSVTSANKKETFLNEKIISTTSDSQQSRTNENREQSPLLPSSSSKKNKQTGSHKKSSHATEERKVRYNNVDRSQRKRNSISHHEVFIVPKKFLIMNYLSASLAIVFTVLSVFCPMLLIFAIVNAIIFYFAHVKLNSILDKKSHALATKVTSYLENECNGSALKSHLMDKFNADTYVMRRLSSFLISKGRIEVENQADGDKVWTIRNN</sequence>
<feature type="compositionally biased region" description="Basic and acidic residues" evidence="1">
    <location>
        <begin position="61"/>
        <end position="70"/>
    </location>
</feature>
<feature type="compositionally biased region" description="Polar residues" evidence="1">
    <location>
        <begin position="103"/>
        <end position="115"/>
    </location>
</feature>
<organism evidence="3 4">
    <name type="scientific">Tritrichomonas musculus</name>
    <dbReference type="NCBI Taxonomy" id="1915356"/>
    <lineage>
        <taxon>Eukaryota</taxon>
        <taxon>Metamonada</taxon>
        <taxon>Parabasalia</taxon>
        <taxon>Tritrichomonadida</taxon>
        <taxon>Tritrichomonadidae</taxon>
        <taxon>Tritrichomonas</taxon>
    </lineage>
</organism>
<comment type="caution">
    <text evidence="3">The sequence shown here is derived from an EMBL/GenBank/DDBJ whole genome shotgun (WGS) entry which is preliminary data.</text>
</comment>
<keyword evidence="2" id="KW-0472">Membrane</keyword>
<evidence type="ECO:0000256" key="1">
    <source>
        <dbReference type="SAM" id="MobiDB-lite"/>
    </source>
</evidence>